<dbReference type="AlphaFoldDB" id="A0AAD1Y8X5"/>
<name>A0AAD1Y8X5_EUPCR</name>
<sequence>MDKRQRSNLNKEKHISTGNDSGSNYWCKEKSGREKYADDFRKPSLNKHKELLYMANEVSRLVRVKEIKSVKKLADDEFYIGIFEKEFNEIDFHDLKGAQSLEQKAENLQIMIDFLGNAVYEMDLSHIEPSEILDRNYDHIHRFVKLLYEWSVTQAGAPSSKPLKKIISIGNSGTMPTVDTYENIKNQTDDNDEIINFYHKRRPDLAIETGPQGTSKFRILSNDKCENNEIFQNIAKTSETPTIRSSLTASANTTILGGAVDHEEKAHHCDIFDMNQASESSYEKSLEKGVIRDQFQNVGQLEIIPEINLDQEDTFATIIRVVEESKRKPIKNSRVQSFSPVNKGKDSFGLYYDQQSPDSSENRVRHKPGTYFSKKNLKNYTVKDVSKDNKMKNSVPVYNPSTITLSSSGSKGVLTTSNFSNNDKIKDSNTKKKSQVMKWSSSQIKYKGKKGNDSSIKSPHSKFSTNYATKRPKSAKGGATGSKQEYTYKYSYNKGSGNNKHISSSKKRNDTSSQLRKNQGIKDMTSKQKKEYMTSSYRKSHISGTHKKYSKTSRGGKKSNSSSSRLLDQGSNTCSTSKFTTKAHKQSYNSIMTMLMNKEQDMFRTTNDAKTLKYKAAKDQGYHLKSSSGSSNSKLFSSSSRKALDSHGYKTTKDSKNYKKSTVTVYHSKGAGQEVKKELEDYLKTTRNHSSRNYASHNSNAHVVKTYHK</sequence>
<feature type="compositionally biased region" description="Basic and acidic residues" evidence="1">
    <location>
        <begin position="642"/>
        <end position="654"/>
    </location>
</feature>
<feature type="region of interest" description="Disordered" evidence="1">
    <location>
        <begin position="402"/>
        <end position="578"/>
    </location>
</feature>
<feature type="compositionally biased region" description="Polar residues" evidence="1">
    <location>
        <begin position="569"/>
        <end position="578"/>
    </location>
</feature>
<gene>
    <name evidence="3" type="ORF">ECRASSUSDP1_LOCUS27797</name>
</gene>
<dbReference type="InterPro" id="IPR044039">
    <property type="entry name" value="DUF5745"/>
</dbReference>
<comment type="caution">
    <text evidence="3">The sequence shown here is derived from an EMBL/GenBank/DDBJ whole genome shotgun (WGS) entry which is preliminary data.</text>
</comment>
<feature type="domain" description="DUF5745" evidence="2">
    <location>
        <begin position="98"/>
        <end position="148"/>
    </location>
</feature>
<dbReference type="Pfam" id="PF19016">
    <property type="entry name" value="DUF5745"/>
    <property type="match status" value="1"/>
</dbReference>
<dbReference type="EMBL" id="CAMPGE010028681">
    <property type="protein sequence ID" value="CAI2386191.1"/>
    <property type="molecule type" value="Genomic_DNA"/>
</dbReference>
<feature type="compositionally biased region" description="Polar residues" evidence="1">
    <location>
        <begin position="453"/>
        <end position="468"/>
    </location>
</feature>
<feature type="compositionally biased region" description="Low complexity" evidence="1">
    <location>
        <begin position="626"/>
        <end position="640"/>
    </location>
</feature>
<feature type="region of interest" description="Disordered" evidence="1">
    <location>
        <begin position="346"/>
        <end position="369"/>
    </location>
</feature>
<evidence type="ECO:0000256" key="1">
    <source>
        <dbReference type="SAM" id="MobiDB-lite"/>
    </source>
</evidence>
<organism evidence="3 4">
    <name type="scientific">Euplotes crassus</name>
    <dbReference type="NCBI Taxonomy" id="5936"/>
    <lineage>
        <taxon>Eukaryota</taxon>
        <taxon>Sar</taxon>
        <taxon>Alveolata</taxon>
        <taxon>Ciliophora</taxon>
        <taxon>Intramacronucleata</taxon>
        <taxon>Spirotrichea</taxon>
        <taxon>Hypotrichia</taxon>
        <taxon>Euplotida</taxon>
        <taxon>Euplotidae</taxon>
        <taxon>Moneuplotes</taxon>
    </lineage>
</organism>
<feature type="compositionally biased region" description="Polar residues" evidence="1">
    <location>
        <begin position="402"/>
        <end position="422"/>
    </location>
</feature>
<reference evidence="3" key="1">
    <citation type="submission" date="2023-07" db="EMBL/GenBank/DDBJ databases">
        <authorList>
            <consortium name="AG Swart"/>
            <person name="Singh M."/>
            <person name="Singh A."/>
            <person name="Seah K."/>
            <person name="Emmerich C."/>
        </authorList>
    </citation>
    <scope>NUCLEOTIDE SEQUENCE</scope>
    <source>
        <strain evidence="3">DP1</strain>
    </source>
</reference>
<feature type="region of interest" description="Disordered" evidence="1">
    <location>
        <begin position="686"/>
        <end position="709"/>
    </location>
</feature>
<evidence type="ECO:0000259" key="2">
    <source>
        <dbReference type="Pfam" id="PF19016"/>
    </source>
</evidence>
<proteinExistence type="predicted"/>
<feature type="region of interest" description="Disordered" evidence="1">
    <location>
        <begin position="621"/>
        <end position="654"/>
    </location>
</feature>
<feature type="compositionally biased region" description="Basic residues" evidence="1">
    <location>
        <begin position="538"/>
        <end position="557"/>
    </location>
</feature>
<dbReference type="Proteomes" id="UP001295684">
    <property type="component" value="Unassembled WGS sequence"/>
</dbReference>
<evidence type="ECO:0000313" key="3">
    <source>
        <dbReference type="EMBL" id="CAI2386191.1"/>
    </source>
</evidence>
<feature type="region of interest" description="Disordered" evidence="1">
    <location>
        <begin position="1"/>
        <end position="26"/>
    </location>
</feature>
<feature type="compositionally biased region" description="Basic and acidic residues" evidence="1">
    <location>
        <begin position="1"/>
        <end position="15"/>
    </location>
</feature>
<feature type="compositionally biased region" description="Polar residues" evidence="1">
    <location>
        <begin position="691"/>
        <end position="701"/>
    </location>
</feature>
<evidence type="ECO:0000313" key="4">
    <source>
        <dbReference type="Proteomes" id="UP001295684"/>
    </source>
</evidence>
<feature type="compositionally biased region" description="Polar residues" evidence="1">
    <location>
        <begin position="493"/>
        <end position="502"/>
    </location>
</feature>
<keyword evidence="4" id="KW-1185">Reference proteome</keyword>
<protein>
    <recommendedName>
        <fullName evidence="2">DUF5745 domain-containing protein</fullName>
    </recommendedName>
</protein>
<accession>A0AAD1Y8X5</accession>